<dbReference type="AlphaFoldDB" id="A0A6J6SXE0"/>
<accession>A0A6J6SXE0</accession>
<evidence type="ECO:0000313" key="1">
    <source>
        <dbReference type="EMBL" id="CAB4739388.1"/>
    </source>
</evidence>
<reference evidence="1" key="1">
    <citation type="submission" date="2020-05" db="EMBL/GenBank/DDBJ databases">
        <authorList>
            <person name="Chiriac C."/>
            <person name="Salcher M."/>
            <person name="Ghai R."/>
            <person name="Kavagutti S V."/>
        </authorList>
    </citation>
    <scope>NUCLEOTIDE SEQUENCE</scope>
</reference>
<organism evidence="1">
    <name type="scientific">freshwater metagenome</name>
    <dbReference type="NCBI Taxonomy" id="449393"/>
    <lineage>
        <taxon>unclassified sequences</taxon>
        <taxon>metagenomes</taxon>
        <taxon>ecological metagenomes</taxon>
    </lineage>
</organism>
<protein>
    <submittedName>
        <fullName evidence="1">Unannotated protein</fullName>
    </submittedName>
</protein>
<proteinExistence type="predicted"/>
<gene>
    <name evidence="1" type="ORF">UFOPK2816_00180</name>
</gene>
<name>A0A6J6SXE0_9ZZZZ</name>
<dbReference type="EMBL" id="CAEZZB010000008">
    <property type="protein sequence ID" value="CAB4739388.1"/>
    <property type="molecule type" value="Genomic_DNA"/>
</dbReference>
<sequence length="165" mass="18612">MGLFGKPKTHKITGSFHYVPIRDPRKKKITTEDLIPAMPGGDRTGDEFLQKYLYIVRNHMSRELVAEWFQACAIRKDTYTEAISGDFDEDEFLGYMVQGFAMAVAEFESFEIASPNEMADCVWGAMKTFSIQILLESDSNGQKTGLAALLSGYHVAREIQKENLT</sequence>